<name>A0A370WSM4_9GAMM</name>
<evidence type="ECO:0000256" key="3">
    <source>
        <dbReference type="ARBA" id="ARBA00048782"/>
    </source>
</evidence>
<dbReference type="SUPFAM" id="SSF55068">
    <property type="entry name" value="Peptide methionine sulfoxide reductase"/>
    <property type="match status" value="1"/>
</dbReference>
<evidence type="ECO:0000313" key="7">
    <source>
        <dbReference type="EMBL" id="RDS79124.1"/>
    </source>
</evidence>
<dbReference type="GO" id="GO:0033744">
    <property type="term" value="F:L-methionine:thioredoxin-disulfide S-oxidoreductase activity"/>
    <property type="evidence" value="ECO:0007669"/>
    <property type="project" value="RHEA"/>
</dbReference>
<evidence type="ECO:0000256" key="4">
    <source>
        <dbReference type="HAMAP-Rule" id="MF_01401"/>
    </source>
</evidence>
<comment type="catalytic activity">
    <reaction evidence="3 4">
        <text>[thioredoxin]-disulfide + L-methionine + H2O = L-methionine (S)-S-oxide + [thioredoxin]-dithiol</text>
        <dbReference type="Rhea" id="RHEA:19993"/>
        <dbReference type="Rhea" id="RHEA-COMP:10698"/>
        <dbReference type="Rhea" id="RHEA-COMP:10700"/>
        <dbReference type="ChEBI" id="CHEBI:15377"/>
        <dbReference type="ChEBI" id="CHEBI:29950"/>
        <dbReference type="ChEBI" id="CHEBI:50058"/>
        <dbReference type="ChEBI" id="CHEBI:57844"/>
        <dbReference type="ChEBI" id="CHEBI:58772"/>
        <dbReference type="EC" id="1.8.4.11"/>
    </reaction>
</comment>
<organism evidence="7 8">
    <name type="scientific">Dyella monticola</name>
    <dbReference type="NCBI Taxonomy" id="1927958"/>
    <lineage>
        <taxon>Bacteria</taxon>
        <taxon>Pseudomonadati</taxon>
        <taxon>Pseudomonadota</taxon>
        <taxon>Gammaproteobacteria</taxon>
        <taxon>Lysobacterales</taxon>
        <taxon>Rhodanobacteraceae</taxon>
        <taxon>Dyella</taxon>
    </lineage>
</organism>
<feature type="chain" id="PRO_5016993845" description="Peptide methionine sulfoxide reductase MsrA" evidence="5">
    <location>
        <begin position="23"/>
        <end position="227"/>
    </location>
</feature>
<comment type="function">
    <text evidence="4">Has an important function as a repair enzyme for proteins that have been inactivated by oxidation. Catalyzes the reversible oxidation-reduction of methionine sulfoxide in proteins to methionine.</text>
</comment>
<comment type="catalytic activity">
    <reaction evidence="2 4">
        <text>L-methionyl-[protein] + [thioredoxin]-disulfide + H2O = L-methionyl-(S)-S-oxide-[protein] + [thioredoxin]-dithiol</text>
        <dbReference type="Rhea" id="RHEA:14217"/>
        <dbReference type="Rhea" id="RHEA-COMP:10698"/>
        <dbReference type="Rhea" id="RHEA-COMP:10700"/>
        <dbReference type="Rhea" id="RHEA-COMP:12313"/>
        <dbReference type="Rhea" id="RHEA-COMP:12315"/>
        <dbReference type="ChEBI" id="CHEBI:15377"/>
        <dbReference type="ChEBI" id="CHEBI:16044"/>
        <dbReference type="ChEBI" id="CHEBI:29950"/>
        <dbReference type="ChEBI" id="CHEBI:44120"/>
        <dbReference type="ChEBI" id="CHEBI:50058"/>
        <dbReference type="EC" id="1.8.4.11"/>
    </reaction>
</comment>
<dbReference type="Proteomes" id="UP000254258">
    <property type="component" value="Unassembled WGS sequence"/>
</dbReference>
<feature type="signal peptide" evidence="5">
    <location>
        <begin position="1"/>
        <end position="22"/>
    </location>
</feature>
<dbReference type="InterPro" id="IPR002569">
    <property type="entry name" value="Met_Sox_Rdtase_MsrA_dom"/>
</dbReference>
<reference evidence="7 8" key="1">
    <citation type="submission" date="2018-07" db="EMBL/GenBank/DDBJ databases">
        <title>Dyella monticola sp. nov. and Dyella psychrodurans sp. nov. isolated from monsoon evergreen broad-leaved forest soil of Dinghu Mountain, China.</title>
        <authorList>
            <person name="Gao Z."/>
            <person name="Qiu L."/>
        </authorList>
    </citation>
    <scope>NUCLEOTIDE SEQUENCE [LARGE SCALE GENOMIC DNA]</scope>
    <source>
        <strain evidence="7 8">4G-K06</strain>
    </source>
</reference>
<dbReference type="RefSeq" id="WP_115497197.1">
    <property type="nucleotide sequence ID" value="NZ_QRBE01000016.1"/>
</dbReference>
<dbReference type="PROSITE" id="PS51257">
    <property type="entry name" value="PROKAR_LIPOPROTEIN"/>
    <property type="match status" value="1"/>
</dbReference>
<keyword evidence="8" id="KW-1185">Reference proteome</keyword>
<feature type="domain" description="Peptide methionine sulphoxide reductase MsrA" evidence="6">
    <location>
        <begin position="44"/>
        <end position="196"/>
    </location>
</feature>
<comment type="caution">
    <text evidence="7">The sequence shown here is derived from an EMBL/GenBank/DDBJ whole genome shotgun (WGS) entry which is preliminary data.</text>
</comment>
<evidence type="ECO:0000256" key="1">
    <source>
        <dbReference type="ARBA" id="ARBA00023002"/>
    </source>
</evidence>
<dbReference type="Pfam" id="PF01625">
    <property type="entry name" value="PMSR"/>
    <property type="match status" value="1"/>
</dbReference>
<sequence>MQTRHFATLFALISLTACTAAATQATFPDPADDAPKTTMHGTQTAVLSGGCFWGMQSVFEHVRGVRQVWAGYSGGDASTAHYQDVSEGDTGHAESIEVQFDPAVISYGQLLKIYFAVAHDPTTLNRQGPDAGTQYRSEIFYANAQQQKIAQSYIAQINAAKVFDDSIVTLVQPLKGFYPAEDYHQDYARKHPDDPYIVINDAPKVAHLKQMFPAMYQPEQMVVDVSL</sequence>
<keyword evidence="5" id="KW-0732">Signal</keyword>
<keyword evidence="1 4" id="KW-0560">Oxidoreductase</keyword>
<accession>A0A370WSM4</accession>
<proteinExistence type="inferred from homology"/>
<evidence type="ECO:0000313" key="8">
    <source>
        <dbReference type="Proteomes" id="UP000254258"/>
    </source>
</evidence>
<evidence type="ECO:0000259" key="6">
    <source>
        <dbReference type="Pfam" id="PF01625"/>
    </source>
</evidence>
<comment type="similarity">
    <text evidence="4">Belongs to the MsrA Met sulfoxide reductase family.</text>
</comment>
<dbReference type="EMBL" id="QRBE01000016">
    <property type="protein sequence ID" value="RDS79124.1"/>
    <property type="molecule type" value="Genomic_DNA"/>
</dbReference>
<evidence type="ECO:0000256" key="5">
    <source>
        <dbReference type="SAM" id="SignalP"/>
    </source>
</evidence>
<dbReference type="Gene3D" id="3.30.1060.10">
    <property type="entry name" value="Peptide methionine sulphoxide reductase MsrA"/>
    <property type="match status" value="1"/>
</dbReference>
<evidence type="ECO:0000256" key="2">
    <source>
        <dbReference type="ARBA" id="ARBA00047806"/>
    </source>
</evidence>
<dbReference type="OrthoDB" id="4174719at2"/>
<gene>
    <name evidence="4 7" type="primary">msrA</name>
    <name evidence="7" type="ORF">DWU98_19135</name>
</gene>
<feature type="active site" evidence="4">
    <location>
        <position position="51"/>
    </location>
</feature>
<dbReference type="GO" id="GO:0008113">
    <property type="term" value="F:peptide-methionine (S)-S-oxide reductase activity"/>
    <property type="evidence" value="ECO:0007669"/>
    <property type="project" value="UniProtKB-UniRule"/>
</dbReference>
<dbReference type="InterPro" id="IPR036509">
    <property type="entry name" value="Met_Sox_Rdtase_MsrA_sf"/>
</dbReference>
<protein>
    <recommendedName>
        <fullName evidence="4">Peptide methionine sulfoxide reductase MsrA</fullName>
        <shortName evidence="4">Protein-methionine-S-oxide reductase</shortName>
        <ecNumber evidence="4">1.8.4.11</ecNumber>
    </recommendedName>
    <alternativeName>
        <fullName evidence="4">Peptide-methionine (S)-S-oxide reductase</fullName>
        <shortName evidence="4">Peptide Met(O) reductase</shortName>
    </alternativeName>
</protein>
<dbReference type="AlphaFoldDB" id="A0A370WSM4"/>
<dbReference type="EC" id="1.8.4.11" evidence="4"/>
<dbReference type="HAMAP" id="MF_01401">
    <property type="entry name" value="MsrA"/>
    <property type="match status" value="1"/>
</dbReference>
<dbReference type="NCBIfam" id="TIGR00401">
    <property type="entry name" value="msrA"/>
    <property type="match status" value="1"/>
</dbReference>
<dbReference type="PANTHER" id="PTHR43774">
    <property type="entry name" value="PEPTIDE METHIONINE SULFOXIDE REDUCTASE"/>
    <property type="match status" value="1"/>
</dbReference>
<dbReference type="PANTHER" id="PTHR43774:SF1">
    <property type="entry name" value="PEPTIDE METHIONINE SULFOXIDE REDUCTASE MSRA 2"/>
    <property type="match status" value="1"/>
</dbReference>